<evidence type="ECO:0000256" key="3">
    <source>
        <dbReference type="ARBA" id="ARBA00022989"/>
    </source>
</evidence>
<proteinExistence type="inferred from homology"/>
<dbReference type="Proteomes" id="UP001205603">
    <property type="component" value="Unassembled WGS sequence"/>
</dbReference>
<reference evidence="7 8" key="1">
    <citation type="submission" date="2022-07" db="EMBL/GenBank/DDBJ databases">
        <title>Fecal culturing of patients with breast cancer.</title>
        <authorList>
            <person name="Teng N.M.Y."/>
            <person name="Kiu R."/>
            <person name="Evans R."/>
            <person name="Baker D.J."/>
            <person name="Zenner C."/>
            <person name="Robinson S.D."/>
            <person name="Hall L.J."/>
        </authorList>
    </citation>
    <scope>NUCLEOTIDE SEQUENCE [LARGE SCALE GENOMIC DNA]</scope>
    <source>
        <strain evidence="7 8">LH1063</strain>
    </source>
</reference>
<evidence type="ECO:0000256" key="4">
    <source>
        <dbReference type="ARBA" id="ARBA00023136"/>
    </source>
</evidence>
<feature type="transmembrane region" description="Helical" evidence="5">
    <location>
        <begin position="12"/>
        <end position="36"/>
    </location>
</feature>
<dbReference type="SUPFAM" id="SSF161098">
    <property type="entry name" value="MetI-like"/>
    <property type="match status" value="1"/>
</dbReference>
<comment type="subcellular location">
    <subcellularLocation>
        <location evidence="1 5">Cell membrane</location>
        <topology evidence="1 5">Multi-pass membrane protein</topology>
    </subcellularLocation>
</comment>
<dbReference type="Pfam" id="PF00528">
    <property type="entry name" value="BPD_transp_1"/>
    <property type="match status" value="1"/>
</dbReference>
<dbReference type="PANTHER" id="PTHR42922">
    <property type="entry name" value="PHOSPHATE TRANSPORT SYSTEM PERMEASE PROTEIN PSTA"/>
    <property type="match status" value="1"/>
</dbReference>
<feature type="domain" description="ABC transmembrane type-1" evidence="6">
    <location>
        <begin position="68"/>
        <end position="271"/>
    </location>
</feature>
<evidence type="ECO:0000256" key="1">
    <source>
        <dbReference type="ARBA" id="ARBA00004651"/>
    </source>
</evidence>
<name>A0ABT1MGR1_9BACT</name>
<evidence type="ECO:0000313" key="8">
    <source>
        <dbReference type="Proteomes" id="UP001205603"/>
    </source>
</evidence>
<keyword evidence="8" id="KW-1185">Reference proteome</keyword>
<evidence type="ECO:0000259" key="6">
    <source>
        <dbReference type="PROSITE" id="PS50928"/>
    </source>
</evidence>
<dbReference type="EMBL" id="JANDHW010000005">
    <property type="protein sequence ID" value="MCP9611818.1"/>
    <property type="molecule type" value="Genomic_DNA"/>
</dbReference>
<dbReference type="PANTHER" id="PTHR42922:SF1">
    <property type="entry name" value="PHOSPHATE TRANSPORT SYSTEM PERMEASE PROTEIN PSTA"/>
    <property type="match status" value="1"/>
</dbReference>
<protein>
    <submittedName>
        <fullName evidence="7">ABC transporter permease subunit</fullName>
    </submittedName>
</protein>
<evidence type="ECO:0000313" key="7">
    <source>
        <dbReference type="EMBL" id="MCP9611818.1"/>
    </source>
</evidence>
<comment type="similarity">
    <text evidence="5">Belongs to the binding-protein-dependent transport system permease family.</text>
</comment>
<keyword evidence="4 5" id="KW-0472">Membrane</keyword>
<dbReference type="InterPro" id="IPR051408">
    <property type="entry name" value="Phosphate_transprt_permease"/>
</dbReference>
<feature type="transmembrane region" description="Helical" evidence="5">
    <location>
        <begin position="186"/>
        <end position="207"/>
    </location>
</feature>
<keyword evidence="2 5" id="KW-0812">Transmembrane</keyword>
<comment type="caution">
    <text evidence="7">The sequence shown here is derived from an EMBL/GenBank/DDBJ whole genome shotgun (WGS) entry which is preliminary data.</text>
</comment>
<dbReference type="Gene3D" id="1.10.3720.10">
    <property type="entry name" value="MetI-like"/>
    <property type="match status" value="1"/>
</dbReference>
<keyword evidence="5" id="KW-0813">Transport</keyword>
<dbReference type="CDD" id="cd06261">
    <property type="entry name" value="TM_PBP2"/>
    <property type="match status" value="1"/>
</dbReference>
<dbReference type="RefSeq" id="WP_255026860.1">
    <property type="nucleotide sequence ID" value="NZ_JANDHW010000005.1"/>
</dbReference>
<evidence type="ECO:0000256" key="2">
    <source>
        <dbReference type="ARBA" id="ARBA00022692"/>
    </source>
</evidence>
<sequence>MKIRLKFIEEKIFRVLMIIATLCVFLAIGSIFYAIVSRGWKAMNWDMITDLPGGGFYIGKEGGLLNAIVGSVYIVGASTILGLLISIPVVFYLNVYLPKKSKLAYIARLACDVLFGVPSIVYGAFGFTIMIYFGLKTSLLGGIIVVTLLIIPIFIRSMDEVARQMPREIVEATYSLGATRWESIKVILRQIAPGIATATLLSIGRAIGDAAGVMFTAGYTDSIPTSLSQPAATLPLAVFFQMNSPVEEVQDRAYAAALLLTIIVFVLSVLGRFIMNRFSRNKV</sequence>
<dbReference type="PROSITE" id="PS50928">
    <property type="entry name" value="ABC_TM1"/>
    <property type="match status" value="1"/>
</dbReference>
<feature type="transmembrane region" description="Helical" evidence="5">
    <location>
        <begin position="109"/>
        <end position="133"/>
    </location>
</feature>
<dbReference type="InterPro" id="IPR000515">
    <property type="entry name" value="MetI-like"/>
</dbReference>
<evidence type="ECO:0000256" key="5">
    <source>
        <dbReference type="RuleBase" id="RU363032"/>
    </source>
</evidence>
<gene>
    <name evidence="7" type="ORF">NMU02_06910</name>
</gene>
<dbReference type="InterPro" id="IPR035906">
    <property type="entry name" value="MetI-like_sf"/>
</dbReference>
<feature type="transmembrane region" description="Helical" evidence="5">
    <location>
        <begin position="253"/>
        <end position="275"/>
    </location>
</feature>
<feature type="transmembrane region" description="Helical" evidence="5">
    <location>
        <begin position="72"/>
        <end position="97"/>
    </location>
</feature>
<accession>A0ABT1MGR1</accession>
<organism evidence="7 8">
    <name type="scientific">Coprobacter tertius</name>
    <dbReference type="NCBI Taxonomy" id="2944915"/>
    <lineage>
        <taxon>Bacteria</taxon>
        <taxon>Pseudomonadati</taxon>
        <taxon>Bacteroidota</taxon>
        <taxon>Bacteroidia</taxon>
        <taxon>Bacteroidales</taxon>
        <taxon>Barnesiellaceae</taxon>
        <taxon>Coprobacter</taxon>
    </lineage>
</organism>
<keyword evidence="3 5" id="KW-1133">Transmembrane helix</keyword>
<feature type="transmembrane region" description="Helical" evidence="5">
    <location>
        <begin position="139"/>
        <end position="155"/>
    </location>
</feature>